<accession>A0A225VP54</accession>
<dbReference type="EMBL" id="NBNE01004013">
    <property type="protein sequence ID" value="OWZ06320.1"/>
    <property type="molecule type" value="Genomic_DNA"/>
</dbReference>
<comment type="caution">
    <text evidence="2">The sequence shown here is derived from an EMBL/GenBank/DDBJ whole genome shotgun (WGS) entry which is preliminary data.</text>
</comment>
<proteinExistence type="predicted"/>
<sequence length="348" mass="37595">MDKRDWSPPSSPTQSPPLKKPRGNPRISPLSDQGNSEIEEADGGDNADHEELKDKAEIPSGDGDGRSDSDSPHRQDISHPSTPLAASSRPSGNGAETPPPSPHGYPGGDLPLEVLRGRFVRSSSSGGRSPLQLISSLFLLGSCVPSHSTVRVFTAAEIFSCDPTFVESVPITALIPATLTKRLPISSGFLFPARTPAVRPPIPRTGYRFEMITDHEGYVRLGPGSPAIPPRSTPATYLGWRSLAQTAGCVFPNDAASLADIDLLLDPFFLHLPTTQARVRRYLGSVCRAANLAQPTANLSEQTDLFTAVFAYDQADPWRNHCRDHPPITRRMLRHVNKFNPPAAPTPP</sequence>
<evidence type="ECO:0000313" key="3">
    <source>
        <dbReference type="Proteomes" id="UP000198211"/>
    </source>
</evidence>
<evidence type="ECO:0000313" key="2">
    <source>
        <dbReference type="EMBL" id="OWZ06320.1"/>
    </source>
</evidence>
<evidence type="ECO:0000256" key="1">
    <source>
        <dbReference type="SAM" id="MobiDB-lite"/>
    </source>
</evidence>
<dbReference type="AlphaFoldDB" id="A0A225VP54"/>
<feature type="region of interest" description="Disordered" evidence="1">
    <location>
        <begin position="1"/>
        <end position="110"/>
    </location>
</feature>
<reference evidence="3" key="1">
    <citation type="submission" date="2017-03" db="EMBL/GenBank/DDBJ databases">
        <title>Phytopthora megakarya and P. palmivora, two closely related causual agents of cacao black pod achieved similar genome size and gene model numbers by different mechanisms.</title>
        <authorList>
            <person name="Ali S."/>
            <person name="Shao J."/>
            <person name="Larry D.J."/>
            <person name="Kronmiller B."/>
            <person name="Shen D."/>
            <person name="Strem M.D."/>
            <person name="Melnick R.L."/>
            <person name="Guiltinan M.J."/>
            <person name="Tyler B.M."/>
            <person name="Meinhardt L.W."/>
            <person name="Bailey B.A."/>
        </authorList>
    </citation>
    <scope>NUCLEOTIDE SEQUENCE [LARGE SCALE GENOMIC DNA]</scope>
    <source>
        <strain evidence="3">zdho120</strain>
    </source>
</reference>
<protein>
    <submittedName>
        <fullName evidence="2">Uncharacterized protein</fullName>
    </submittedName>
</protein>
<keyword evidence="3" id="KW-1185">Reference proteome</keyword>
<feature type="compositionally biased region" description="Basic and acidic residues" evidence="1">
    <location>
        <begin position="46"/>
        <end position="77"/>
    </location>
</feature>
<organism evidence="2 3">
    <name type="scientific">Phytophthora megakarya</name>
    <dbReference type="NCBI Taxonomy" id="4795"/>
    <lineage>
        <taxon>Eukaryota</taxon>
        <taxon>Sar</taxon>
        <taxon>Stramenopiles</taxon>
        <taxon>Oomycota</taxon>
        <taxon>Peronosporomycetes</taxon>
        <taxon>Peronosporales</taxon>
        <taxon>Peronosporaceae</taxon>
        <taxon>Phytophthora</taxon>
    </lineage>
</organism>
<name>A0A225VP54_9STRA</name>
<feature type="compositionally biased region" description="Polar residues" evidence="1">
    <location>
        <begin position="78"/>
        <end position="91"/>
    </location>
</feature>
<gene>
    <name evidence="2" type="ORF">PHMEG_00021432</name>
</gene>
<dbReference type="OrthoDB" id="129638at2759"/>
<dbReference type="Proteomes" id="UP000198211">
    <property type="component" value="Unassembled WGS sequence"/>
</dbReference>